<dbReference type="Proteomes" id="UP001235849">
    <property type="component" value="Unassembled WGS sequence"/>
</dbReference>
<dbReference type="RefSeq" id="WP_283768605.1">
    <property type="nucleotide sequence ID" value="NZ_JAQOSO010000102.1"/>
</dbReference>
<dbReference type="InterPro" id="IPR036097">
    <property type="entry name" value="HisK_dim/P_sf"/>
</dbReference>
<dbReference type="Gene3D" id="3.30.565.10">
    <property type="entry name" value="Histidine kinase-like ATPase, C-terminal domain"/>
    <property type="match status" value="1"/>
</dbReference>
<dbReference type="SMART" id="SM00388">
    <property type="entry name" value="HisKA"/>
    <property type="match status" value="1"/>
</dbReference>
<dbReference type="InterPro" id="IPR003594">
    <property type="entry name" value="HATPase_dom"/>
</dbReference>
<dbReference type="PANTHER" id="PTHR45339">
    <property type="entry name" value="HYBRID SIGNAL TRANSDUCTION HISTIDINE KINASE J"/>
    <property type="match status" value="1"/>
</dbReference>
<reference evidence="10 11" key="1">
    <citation type="submission" date="2023-01" db="EMBL/GenBank/DDBJ databases">
        <title>Novel diversity within Roseofilum (Cyanobacteria; Desertifilaceae) from marine benthic mats with descriptions of four novel species.</title>
        <authorList>
            <person name="Wang Y."/>
            <person name="Berthold D.E."/>
            <person name="Hu J."/>
            <person name="Lefler F.W."/>
            <person name="Laughinghouse H.D. IV."/>
        </authorList>
    </citation>
    <scope>NUCLEOTIDE SEQUENCE [LARGE SCALE GENOMIC DNA]</scope>
    <source>
        <strain evidence="10 11">BLCC-M114</strain>
    </source>
</reference>
<gene>
    <name evidence="10" type="ORF">PMG25_19730</name>
</gene>
<dbReference type="EMBL" id="JAQOSO010000102">
    <property type="protein sequence ID" value="MDJ1176319.1"/>
    <property type="molecule type" value="Genomic_DNA"/>
</dbReference>
<evidence type="ECO:0000256" key="2">
    <source>
        <dbReference type="ARBA" id="ARBA00012438"/>
    </source>
</evidence>
<dbReference type="SUPFAM" id="SSF47384">
    <property type="entry name" value="Homodimeric domain of signal transducing histidine kinase"/>
    <property type="match status" value="1"/>
</dbReference>
<evidence type="ECO:0000256" key="6">
    <source>
        <dbReference type="PROSITE-ProRule" id="PRU00169"/>
    </source>
</evidence>
<dbReference type="InterPro" id="IPR003661">
    <property type="entry name" value="HisK_dim/P_dom"/>
</dbReference>
<dbReference type="Gene3D" id="1.10.287.130">
    <property type="match status" value="1"/>
</dbReference>
<keyword evidence="3 6" id="KW-0597">Phosphoprotein</keyword>
<name>A0ABT7BAX6_9CYAN</name>
<evidence type="ECO:0000313" key="10">
    <source>
        <dbReference type="EMBL" id="MDJ1176319.1"/>
    </source>
</evidence>
<feature type="domain" description="Response regulatory" evidence="9">
    <location>
        <begin position="452"/>
        <end position="568"/>
    </location>
</feature>
<evidence type="ECO:0000259" key="9">
    <source>
        <dbReference type="PROSITE" id="PS50110"/>
    </source>
</evidence>
<feature type="domain" description="Histidine kinase" evidence="8">
    <location>
        <begin position="199"/>
        <end position="426"/>
    </location>
</feature>
<dbReference type="SUPFAM" id="SSF52172">
    <property type="entry name" value="CheY-like"/>
    <property type="match status" value="2"/>
</dbReference>
<feature type="modified residue" description="4-aspartylphosphate" evidence="6">
    <location>
        <position position="64"/>
    </location>
</feature>
<evidence type="ECO:0000256" key="4">
    <source>
        <dbReference type="ARBA" id="ARBA00022777"/>
    </source>
</evidence>
<feature type="coiled-coil region" evidence="7">
    <location>
        <begin position="133"/>
        <end position="185"/>
    </location>
</feature>
<keyword evidence="4" id="KW-0418">Kinase</keyword>
<evidence type="ECO:0000256" key="5">
    <source>
        <dbReference type="ARBA" id="ARBA00023012"/>
    </source>
</evidence>
<keyword evidence="7" id="KW-0175">Coiled coil</keyword>
<evidence type="ECO:0000256" key="3">
    <source>
        <dbReference type="ARBA" id="ARBA00022553"/>
    </source>
</evidence>
<dbReference type="EC" id="2.7.13.3" evidence="2"/>
<dbReference type="InterPro" id="IPR036890">
    <property type="entry name" value="HATPase_C_sf"/>
</dbReference>
<dbReference type="SMART" id="SM00448">
    <property type="entry name" value="REC"/>
    <property type="match status" value="2"/>
</dbReference>
<keyword evidence="5" id="KW-0902">Two-component regulatory system</keyword>
<evidence type="ECO:0000313" key="11">
    <source>
        <dbReference type="Proteomes" id="UP001235849"/>
    </source>
</evidence>
<organism evidence="10 11">
    <name type="scientific">Roseofilum capinflatum BLCC-M114</name>
    <dbReference type="NCBI Taxonomy" id="3022440"/>
    <lineage>
        <taxon>Bacteria</taxon>
        <taxon>Bacillati</taxon>
        <taxon>Cyanobacteriota</taxon>
        <taxon>Cyanophyceae</taxon>
        <taxon>Desertifilales</taxon>
        <taxon>Desertifilaceae</taxon>
        <taxon>Roseofilum</taxon>
        <taxon>Roseofilum capinflatum</taxon>
    </lineage>
</organism>
<dbReference type="SMART" id="SM00387">
    <property type="entry name" value="HATPase_c"/>
    <property type="match status" value="1"/>
</dbReference>
<dbReference type="PRINTS" id="PR00344">
    <property type="entry name" value="BCTRLSENSOR"/>
</dbReference>
<dbReference type="Pfam" id="PF00072">
    <property type="entry name" value="Response_reg"/>
    <property type="match status" value="2"/>
</dbReference>
<dbReference type="CDD" id="cd00082">
    <property type="entry name" value="HisKA"/>
    <property type="match status" value="1"/>
</dbReference>
<dbReference type="Pfam" id="PF00512">
    <property type="entry name" value="HisKA"/>
    <property type="match status" value="1"/>
</dbReference>
<dbReference type="CDD" id="cd19920">
    <property type="entry name" value="REC_PA4781-like"/>
    <property type="match status" value="1"/>
</dbReference>
<feature type="modified residue" description="4-aspartylphosphate" evidence="6">
    <location>
        <position position="501"/>
    </location>
</feature>
<dbReference type="Pfam" id="PF02518">
    <property type="entry name" value="HATPase_c"/>
    <property type="match status" value="1"/>
</dbReference>
<dbReference type="PROSITE" id="PS50110">
    <property type="entry name" value="RESPONSE_REGULATORY"/>
    <property type="match status" value="2"/>
</dbReference>
<comment type="catalytic activity">
    <reaction evidence="1">
        <text>ATP + protein L-histidine = ADP + protein N-phospho-L-histidine.</text>
        <dbReference type="EC" id="2.7.13.3"/>
    </reaction>
</comment>
<dbReference type="InterPro" id="IPR011006">
    <property type="entry name" value="CheY-like_superfamily"/>
</dbReference>
<comment type="caution">
    <text evidence="10">The sequence shown here is derived from an EMBL/GenBank/DDBJ whole genome shotgun (WGS) entry which is preliminary data.</text>
</comment>
<keyword evidence="4" id="KW-0808">Transferase</keyword>
<evidence type="ECO:0000259" key="8">
    <source>
        <dbReference type="PROSITE" id="PS50109"/>
    </source>
</evidence>
<sequence>MYSLPHSYNTLQDIVILIVDDNPTNLKVLSDALQDLGWEILVAVDGESAIEQVEYAKPDLILLDVMMPGIDGFETCRRLKSSPSTQDIPIIFTTALGEIEDKMRGFALGAVDYITKPFRQEEVLARINVHLQMRLLTQNLEKQNQQLHHEIEERQLVEAALKEMTEELEKRVKSRTLELQLAKEEADRANCAKSDFLARMSHELRTPLNAILGFAQVLKKEDSKNPKNRQYLDIIIHSGEHLLQLINNILELSKIEAGKSELNEVNIDLWQLLKSIEKMLSLKAESKQLTLRFNRLDTVDRFVKADEGKIRQVLINLIDNSIKFTEQGWIEVEVDQYCPEDEPEGEREKSSLMFKIKDTGVGIDSKDVDNLFDVFFQTNQGMKNNQGTGLGLPITREFIKLMGGDIWVSSTLGEGTEFEFYIPVKTAHCEPQSCFKSNENIIGILENKPAYKILVVEDHWANRMLLVNLLKRIGFEVQEAVNGLDAIEVWKAWHPDLIWMDMRMPVMDGYEATEHIKSSPEGKETVILALSANAFAEEQEKMLATGCDDYLSKPFEEVELLEKMAQYLDIEYVYEEENVRAEEDVRLVPEAIALTPDRLQSLPQPWLDRLHQAATEADSDLLLDIIAEIQERDRPLHHTLTTLVNRFDFETITAVTEAIASSED</sequence>
<proteinExistence type="predicted"/>
<dbReference type="CDD" id="cd16922">
    <property type="entry name" value="HATPase_EvgS-ArcB-TorS-like"/>
    <property type="match status" value="1"/>
</dbReference>
<dbReference type="PANTHER" id="PTHR45339:SF1">
    <property type="entry name" value="HYBRID SIGNAL TRANSDUCTION HISTIDINE KINASE J"/>
    <property type="match status" value="1"/>
</dbReference>
<dbReference type="PROSITE" id="PS50109">
    <property type="entry name" value="HIS_KIN"/>
    <property type="match status" value="1"/>
</dbReference>
<dbReference type="SUPFAM" id="SSF55874">
    <property type="entry name" value="ATPase domain of HSP90 chaperone/DNA topoisomerase II/histidine kinase"/>
    <property type="match status" value="1"/>
</dbReference>
<dbReference type="InterPro" id="IPR001789">
    <property type="entry name" value="Sig_transdc_resp-reg_receiver"/>
</dbReference>
<keyword evidence="11" id="KW-1185">Reference proteome</keyword>
<dbReference type="Gene3D" id="3.40.50.2300">
    <property type="match status" value="2"/>
</dbReference>
<accession>A0ABT7BAX6</accession>
<evidence type="ECO:0000256" key="1">
    <source>
        <dbReference type="ARBA" id="ARBA00000085"/>
    </source>
</evidence>
<evidence type="ECO:0000256" key="7">
    <source>
        <dbReference type="SAM" id="Coils"/>
    </source>
</evidence>
<protein>
    <recommendedName>
        <fullName evidence="2">histidine kinase</fullName>
        <ecNumber evidence="2">2.7.13.3</ecNumber>
    </recommendedName>
</protein>
<dbReference type="InterPro" id="IPR005467">
    <property type="entry name" value="His_kinase_dom"/>
</dbReference>
<feature type="domain" description="Response regulatory" evidence="9">
    <location>
        <begin position="15"/>
        <end position="131"/>
    </location>
</feature>
<dbReference type="InterPro" id="IPR004358">
    <property type="entry name" value="Sig_transdc_His_kin-like_C"/>
</dbReference>
<dbReference type="CDD" id="cd17546">
    <property type="entry name" value="REC_hyHK_CKI1_RcsC-like"/>
    <property type="match status" value="1"/>
</dbReference>